<dbReference type="SMART" id="SM00220">
    <property type="entry name" value="S_TKc"/>
    <property type="match status" value="1"/>
</dbReference>
<name>A0A1R1XTG5_9FUNG</name>
<dbReference type="PANTHER" id="PTHR47448:SF1">
    <property type="entry name" value="SERINE_THREONINE-PROTEIN KINASE STE7 HOMOLOG"/>
    <property type="match status" value="1"/>
</dbReference>
<dbReference type="PROSITE" id="PS00108">
    <property type="entry name" value="PROTEIN_KINASE_ST"/>
    <property type="match status" value="1"/>
</dbReference>
<evidence type="ECO:0000313" key="12">
    <source>
        <dbReference type="Proteomes" id="UP000187283"/>
    </source>
</evidence>
<evidence type="ECO:0000256" key="6">
    <source>
        <dbReference type="ARBA" id="ARBA00038035"/>
    </source>
</evidence>
<evidence type="ECO:0000259" key="10">
    <source>
        <dbReference type="PROSITE" id="PS50011"/>
    </source>
</evidence>
<dbReference type="InterPro" id="IPR000719">
    <property type="entry name" value="Prot_kinase_dom"/>
</dbReference>
<feature type="compositionally biased region" description="Low complexity" evidence="9">
    <location>
        <begin position="64"/>
        <end position="74"/>
    </location>
</feature>
<dbReference type="GO" id="GO:0004674">
    <property type="term" value="F:protein serine/threonine kinase activity"/>
    <property type="evidence" value="ECO:0007669"/>
    <property type="project" value="UniProtKB-KW"/>
</dbReference>
<feature type="compositionally biased region" description="Polar residues" evidence="9">
    <location>
        <begin position="110"/>
        <end position="122"/>
    </location>
</feature>
<keyword evidence="12" id="KW-1185">Reference proteome</keyword>
<organism evidence="11 12">
    <name type="scientific">Smittium culicis</name>
    <dbReference type="NCBI Taxonomy" id="133412"/>
    <lineage>
        <taxon>Eukaryota</taxon>
        <taxon>Fungi</taxon>
        <taxon>Fungi incertae sedis</taxon>
        <taxon>Zoopagomycota</taxon>
        <taxon>Kickxellomycotina</taxon>
        <taxon>Harpellomycetes</taxon>
        <taxon>Harpellales</taxon>
        <taxon>Legeriomycetaceae</taxon>
        <taxon>Smittium</taxon>
    </lineage>
</organism>
<dbReference type="EMBL" id="LSSN01001887">
    <property type="protein sequence ID" value="OMJ17947.1"/>
    <property type="molecule type" value="Genomic_DNA"/>
</dbReference>
<keyword evidence="5 7" id="KW-0067">ATP-binding</keyword>
<dbReference type="PROSITE" id="PS00107">
    <property type="entry name" value="PROTEIN_KINASE_ATP"/>
    <property type="match status" value="1"/>
</dbReference>
<evidence type="ECO:0000256" key="5">
    <source>
        <dbReference type="ARBA" id="ARBA00022840"/>
    </source>
</evidence>
<evidence type="ECO:0000256" key="1">
    <source>
        <dbReference type="ARBA" id="ARBA00022527"/>
    </source>
</evidence>
<dbReference type="GO" id="GO:0004712">
    <property type="term" value="F:protein serine/threonine/tyrosine kinase activity"/>
    <property type="evidence" value="ECO:0007669"/>
    <property type="project" value="UniProtKB-ARBA"/>
</dbReference>
<dbReference type="InterPro" id="IPR011009">
    <property type="entry name" value="Kinase-like_dom_sf"/>
</dbReference>
<feature type="binding site" evidence="7">
    <location>
        <position position="171"/>
    </location>
    <ligand>
        <name>ATP</name>
        <dbReference type="ChEBI" id="CHEBI:30616"/>
    </ligand>
</feature>
<dbReference type="InterPro" id="IPR008271">
    <property type="entry name" value="Ser/Thr_kinase_AS"/>
</dbReference>
<dbReference type="InterPro" id="IPR017441">
    <property type="entry name" value="Protein_kinase_ATP_BS"/>
</dbReference>
<dbReference type="InterPro" id="IPR050915">
    <property type="entry name" value="MAP_kinase_kinase"/>
</dbReference>
<evidence type="ECO:0000256" key="3">
    <source>
        <dbReference type="ARBA" id="ARBA00022741"/>
    </source>
</evidence>
<protein>
    <submittedName>
        <fullName evidence="11">Dual specificity protein kinase FUZ7</fullName>
    </submittedName>
</protein>
<dbReference type="PANTHER" id="PTHR47448">
    <property type="entry name" value="DUAL SPECIFICITY MITOGEN-ACTIVATED PROTEIN KINASE KINASE DSOR1-LIKE PROTEIN"/>
    <property type="match status" value="1"/>
</dbReference>
<evidence type="ECO:0000256" key="8">
    <source>
        <dbReference type="RuleBase" id="RU000304"/>
    </source>
</evidence>
<dbReference type="Gene3D" id="3.30.200.20">
    <property type="entry name" value="Phosphorylase Kinase, domain 1"/>
    <property type="match status" value="1"/>
</dbReference>
<keyword evidence="1 8" id="KW-0723">Serine/threonine-protein kinase</keyword>
<dbReference type="FunFam" id="3.30.200.20:FF:000040">
    <property type="entry name" value="Dual specificity mitogen-activated protein kinase kinase"/>
    <property type="match status" value="1"/>
</dbReference>
<comment type="caution">
    <text evidence="11">The sequence shown here is derived from an EMBL/GenBank/DDBJ whole genome shotgun (WGS) entry which is preliminary data.</text>
</comment>
<evidence type="ECO:0000256" key="4">
    <source>
        <dbReference type="ARBA" id="ARBA00022777"/>
    </source>
</evidence>
<evidence type="ECO:0000256" key="2">
    <source>
        <dbReference type="ARBA" id="ARBA00022679"/>
    </source>
</evidence>
<accession>A0A1R1XTG5</accession>
<dbReference type="GO" id="GO:0000165">
    <property type="term" value="P:MAPK cascade"/>
    <property type="evidence" value="ECO:0007669"/>
    <property type="project" value="UniProtKB-ARBA"/>
</dbReference>
<feature type="compositionally biased region" description="Low complexity" evidence="9">
    <location>
        <begin position="21"/>
        <end position="33"/>
    </location>
</feature>
<gene>
    <name evidence="11" type="ORF">AYI70_g5648</name>
</gene>
<dbReference type="STRING" id="133412.A0A1R1XTG5"/>
<evidence type="ECO:0000313" key="11">
    <source>
        <dbReference type="EMBL" id="OMJ17947.1"/>
    </source>
</evidence>
<keyword evidence="3 7" id="KW-0547">Nucleotide-binding</keyword>
<dbReference type="OrthoDB" id="10252354at2759"/>
<dbReference type="AlphaFoldDB" id="A0A1R1XTG5"/>
<keyword evidence="2" id="KW-0808">Transferase</keyword>
<dbReference type="Proteomes" id="UP000187283">
    <property type="component" value="Unassembled WGS sequence"/>
</dbReference>
<feature type="region of interest" description="Disordered" evidence="9">
    <location>
        <begin position="1"/>
        <end position="122"/>
    </location>
</feature>
<dbReference type="GO" id="GO:0005524">
    <property type="term" value="F:ATP binding"/>
    <property type="evidence" value="ECO:0007669"/>
    <property type="project" value="UniProtKB-UniRule"/>
</dbReference>
<sequence>MSLRKKRNFKGLALPSANEDIISSSKSNPSTSIPQNHNINQYSSSQLNLDSTNSSDSIHNIPYDSNNSSKDSSSFLRNRQTSLAQRSTSASRNPRTSELAFSTFIDPSEVPQSKPSEISEPPNINQLELGLEYSLNIRQEDLKTINELGSGASGTVSKVLHIPTNTQMAMKVSPSISLILYTPVVRIELSVRQQILKELQILFECNSPYIVSFYGAFPHENFIKICLEYMDLGSFDSIYKKHGAIPIDVLGMLTYSVLQGLTYLYNTHRIMHRDIKPSNILINSFGFIKICDFGISKEMINSIANTFVGTASYMSPERMQGSSYTVKSDVWSLGTTLMELAMARYPFRPEGESMSIFEMLDYIANEQLPTLDNTLFPIDFCDLVNLCLIKDPVTRPNPEFLLSHPFVKSASLKRRSVSAWISTLDLR</sequence>
<feature type="compositionally biased region" description="Polar residues" evidence="9">
    <location>
        <begin position="75"/>
        <end position="100"/>
    </location>
</feature>
<comment type="similarity">
    <text evidence="6">Belongs to the protein kinase superfamily. STE Ser/Thr protein kinase family. MAP kinase kinase subfamily.</text>
</comment>
<dbReference type="SUPFAM" id="SSF56112">
    <property type="entry name" value="Protein kinase-like (PK-like)"/>
    <property type="match status" value="1"/>
</dbReference>
<feature type="compositionally biased region" description="Polar residues" evidence="9">
    <location>
        <begin position="34"/>
        <end position="58"/>
    </location>
</feature>
<dbReference type="Gene3D" id="1.10.510.10">
    <property type="entry name" value="Transferase(Phosphotransferase) domain 1"/>
    <property type="match status" value="1"/>
</dbReference>
<evidence type="ECO:0000256" key="7">
    <source>
        <dbReference type="PROSITE-ProRule" id="PRU10141"/>
    </source>
</evidence>
<dbReference type="PROSITE" id="PS50011">
    <property type="entry name" value="PROTEIN_KINASE_DOM"/>
    <property type="match status" value="1"/>
</dbReference>
<reference evidence="11 12" key="1">
    <citation type="submission" date="2017-01" db="EMBL/GenBank/DDBJ databases">
        <authorList>
            <person name="Mah S.A."/>
            <person name="Swanson W.J."/>
            <person name="Moy G.W."/>
            <person name="Vacquier V.D."/>
        </authorList>
    </citation>
    <scope>NUCLEOTIDE SEQUENCE [LARGE SCALE GENOMIC DNA]</scope>
    <source>
        <strain evidence="11 12">GSMNP</strain>
    </source>
</reference>
<keyword evidence="4 11" id="KW-0418">Kinase</keyword>
<dbReference type="Pfam" id="PF00069">
    <property type="entry name" value="Pkinase"/>
    <property type="match status" value="1"/>
</dbReference>
<evidence type="ECO:0000256" key="9">
    <source>
        <dbReference type="SAM" id="MobiDB-lite"/>
    </source>
</evidence>
<feature type="domain" description="Protein kinase" evidence="10">
    <location>
        <begin position="142"/>
        <end position="407"/>
    </location>
</feature>
<proteinExistence type="inferred from homology"/>